<accession>A0A8J8SH33</accession>
<feature type="transmembrane region" description="Helical" evidence="1">
    <location>
        <begin position="68"/>
        <end position="88"/>
    </location>
</feature>
<feature type="transmembrane region" description="Helical" evidence="1">
    <location>
        <begin position="94"/>
        <end position="115"/>
    </location>
</feature>
<dbReference type="KEGG" id="vpy:HZI73_14610"/>
<organism evidence="2 3">
    <name type="scientific">Vallitalea pronyensis</name>
    <dbReference type="NCBI Taxonomy" id="1348613"/>
    <lineage>
        <taxon>Bacteria</taxon>
        <taxon>Bacillati</taxon>
        <taxon>Bacillota</taxon>
        <taxon>Clostridia</taxon>
        <taxon>Lachnospirales</taxon>
        <taxon>Vallitaleaceae</taxon>
        <taxon>Vallitalea</taxon>
    </lineage>
</organism>
<proteinExistence type="predicted"/>
<dbReference type="Proteomes" id="UP000683246">
    <property type="component" value="Chromosome"/>
</dbReference>
<evidence type="ECO:0000313" key="3">
    <source>
        <dbReference type="Proteomes" id="UP000683246"/>
    </source>
</evidence>
<evidence type="ECO:0000256" key="1">
    <source>
        <dbReference type="SAM" id="Phobius"/>
    </source>
</evidence>
<name>A0A8J8SH33_9FIRM</name>
<keyword evidence="1" id="KW-0472">Membrane</keyword>
<gene>
    <name evidence="2" type="ORF">HZI73_14610</name>
</gene>
<dbReference type="InterPro" id="IPR021279">
    <property type="entry name" value="DUF2721"/>
</dbReference>
<keyword evidence="1" id="KW-0812">Transmembrane</keyword>
<feature type="transmembrane region" description="Helical" evidence="1">
    <location>
        <begin position="6"/>
        <end position="29"/>
    </location>
</feature>
<protein>
    <submittedName>
        <fullName evidence="2">DUF2721 domain-containing protein</fullName>
    </submittedName>
</protein>
<dbReference type="AlphaFoldDB" id="A0A8J8SH33"/>
<keyword evidence="1" id="KW-1133">Transmembrane helix</keyword>
<keyword evidence="3" id="KW-1185">Reference proteome</keyword>
<evidence type="ECO:0000313" key="2">
    <source>
        <dbReference type="EMBL" id="QUI23440.1"/>
    </source>
</evidence>
<reference evidence="2" key="1">
    <citation type="submission" date="2020-07" db="EMBL/GenBank/DDBJ databases">
        <title>Vallitalea pronyensis genome.</title>
        <authorList>
            <person name="Postec A."/>
        </authorList>
    </citation>
    <scope>NUCLEOTIDE SEQUENCE</scope>
    <source>
        <strain evidence="2">FatNI3</strain>
    </source>
</reference>
<dbReference type="EMBL" id="CP058649">
    <property type="protein sequence ID" value="QUI23440.1"/>
    <property type="molecule type" value="Genomic_DNA"/>
</dbReference>
<dbReference type="Pfam" id="PF11026">
    <property type="entry name" value="DUF2721"/>
    <property type="match status" value="1"/>
</dbReference>
<sequence length="136" mass="15330">MKELTLSIPALLFPALSLLMIAYTSRFLGLADRARALHKEHTDYPSQKLKNQIKNLRKRLMYIRNMQAFAISGFFTNIISMLLIFISLPTVASYFFGASLVLLAISLAICFMEIYMSVGALTIQLCEDEEVCGKVK</sequence>
<dbReference type="RefSeq" id="WP_212694124.1">
    <property type="nucleotide sequence ID" value="NZ_CP058649.1"/>
</dbReference>